<comment type="caution">
    <text evidence="1">The sequence shown here is derived from an EMBL/GenBank/DDBJ whole genome shotgun (WGS) entry which is preliminary data.</text>
</comment>
<proteinExistence type="predicted"/>
<accession>A0ABT7WIW1</accession>
<protein>
    <submittedName>
        <fullName evidence="1">Uncharacterized protein</fullName>
    </submittedName>
</protein>
<evidence type="ECO:0000313" key="2">
    <source>
        <dbReference type="Proteomes" id="UP001174839"/>
    </source>
</evidence>
<organism evidence="1 2">
    <name type="scientific">Robiginitalea aurantiaca</name>
    <dbReference type="NCBI Taxonomy" id="3056915"/>
    <lineage>
        <taxon>Bacteria</taxon>
        <taxon>Pseudomonadati</taxon>
        <taxon>Bacteroidota</taxon>
        <taxon>Flavobacteriia</taxon>
        <taxon>Flavobacteriales</taxon>
        <taxon>Flavobacteriaceae</taxon>
        <taxon>Robiginitalea</taxon>
    </lineage>
</organism>
<name>A0ABT7WIW1_9FLAO</name>
<reference evidence="1" key="1">
    <citation type="submission" date="2023-06" db="EMBL/GenBank/DDBJ databases">
        <title>Robiginitalea aurantiacus sp. nov. and Algoriphagus sediminis sp. nov., isolated from coastal sediment.</title>
        <authorList>
            <person name="Zhou Z.Y."/>
            <person name="An J."/>
            <person name="Jia Y.W."/>
            <person name="Du Z.J."/>
        </authorList>
    </citation>
    <scope>NUCLEOTIDE SEQUENCE</scope>
    <source>
        <strain evidence="1">M39</strain>
    </source>
</reference>
<evidence type="ECO:0000313" key="1">
    <source>
        <dbReference type="EMBL" id="MDM9632845.1"/>
    </source>
</evidence>
<gene>
    <name evidence="1" type="ORF">QU605_15325</name>
</gene>
<dbReference type="RefSeq" id="WP_289726204.1">
    <property type="nucleotide sequence ID" value="NZ_JAUDUY010000036.1"/>
</dbReference>
<dbReference type="EMBL" id="JAUDUY010000036">
    <property type="protein sequence ID" value="MDM9632845.1"/>
    <property type="molecule type" value="Genomic_DNA"/>
</dbReference>
<keyword evidence="2" id="KW-1185">Reference proteome</keyword>
<dbReference type="Proteomes" id="UP001174839">
    <property type="component" value="Unassembled WGS sequence"/>
</dbReference>
<sequence>SSLVDDADADATNEIQDLGSVLTEGNDAGGAAIANLADPTAAQDAATKAYVDAVADDDVTGAALDGSNVLTISEGTTDVTVDLSSLVDDADADPTNEFNTGVTMNAGALEVTDGGGTESTNLISTDLNNDLSAGADGALYLNVASVTISETITNLTDNADGTLTYVNESGVSQTVSKADISDNGNGTYTFTNNDGTDVIL</sequence>
<feature type="non-terminal residue" evidence="1">
    <location>
        <position position="200"/>
    </location>
</feature>
<feature type="non-terminal residue" evidence="1">
    <location>
        <position position="1"/>
    </location>
</feature>